<organism evidence="2 3">
    <name type="scientific">Actinomadura livida</name>
    <dbReference type="NCBI Taxonomy" id="79909"/>
    <lineage>
        <taxon>Bacteria</taxon>
        <taxon>Bacillati</taxon>
        <taxon>Actinomycetota</taxon>
        <taxon>Actinomycetes</taxon>
        <taxon>Streptosporangiales</taxon>
        <taxon>Thermomonosporaceae</taxon>
        <taxon>Actinomadura</taxon>
    </lineage>
</organism>
<gene>
    <name evidence="2" type="ORF">F4557_000238</name>
    <name evidence="1" type="ORF">GCM10009546_02190</name>
</gene>
<dbReference type="AlphaFoldDB" id="A0A7W7I791"/>
<reference evidence="2 3" key="3">
    <citation type="submission" date="2020-08" db="EMBL/GenBank/DDBJ databases">
        <title>Sequencing the genomes of 1000 actinobacteria strains.</title>
        <authorList>
            <person name="Klenk H.-P."/>
        </authorList>
    </citation>
    <scope>NUCLEOTIDE SEQUENCE [LARGE SCALE GENOMIC DNA]</scope>
    <source>
        <strain evidence="2 3">DSM 44772</strain>
    </source>
</reference>
<reference evidence="4" key="2">
    <citation type="journal article" date="2019" name="Int. J. Syst. Evol. Microbiol.">
        <title>The Global Catalogue of Microorganisms (GCM) 10K type strain sequencing project: providing services to taxonomists for standard genome sequencing and annotation.</title>
        <authorList>
            <consortium name="The Broad Institute Genomics Platform"/>
            <consortium name="The Broad Institute Genome Sequencing Center for Infectious Disease"/>
            <person name="Wu L."/>
            <person name="Ma J."/>
        </authorList>
    </citation>
    <scope>NUCLEOTIDE SEQUENCE [LARGE SCALE GENOMIC DNA]</scope>
    <source>
        <strain evidence="4">JCM 10667</strain>
    </source>
</reference>
<sequence length="53" mass="5487">MVTMGVAGLDEIQARFPSHGIGHEPVERYGNGVRHAVVLGSDGNSLSLSEAPA</sequence>
<comment type="caution">
    <text evidence="2">The sequence shown here is derived from an EMBL/GenBank/DDBJ whole genome shotgun (WGS) entry which is preliminary data.</text>
</comment>
<dbReference type="Proteomes" id="UP001501427">
    <property type="component" value="Unassembled WGS sequence"/>
</dbReference>
<accession>A0A7W7I791</accession>
<evidence type="ECO:0008006" key="5">
    <source>
        <dbReference type="Google" id="ProtNLM"/>
    </source>
</evidence>
<evidence type="ECO:0000313" key="2">
    <source>
        <dbReference type="EMBL" id="MBB4771820.1"/>
    </source>
</evidence>
<dbReference type="Proteomes" id="UP000549343">
    <property type="component" value="Unassembled WGS sequence"/>
</dbReference>
<dbReference type="InterPro" id="IPR029068">
    <property type="entry name" value="Glyas_Bleomycin-R_OHBP_Dase"/>
</dbReference>
<keyword evidence="4" id="KW-1185">Reference proteome</keyword>
<evidence type="ECO:0000313" key="4">
    <source>
        <dbReference type="Proteomes" id="UP001501427"/>
    </source>
</evidence>
<proteinExistence type="predicted"/>
<protein>
    <recommendedName>
        <fullName evidence="5">VOC domain-containing protein</fullName>
    </recommendedName>
</protein>
<reference evidence="1" key="4">
    <citation type="submission" date="2023-12" db="EMBL/GenBank/DDBJ databases">
        <authorList>
            <person name="Sun Q."/>
            <person name="Inoue M."/>
        </authorList>
    </citation>
    <scope>NUCLEOTIDE SEQUENCE</scope>
    <source>
        <strain evidence="1">JCM 10667</strain>
    </source>
</reference>
<evidence type="ECO:0000313" key="1">
    <source>
        <dbReference type="EMBL" id="GAA0543703.1"/>
    </source>
</evidence>
<evidence type="ECO:0000313" key="3">
    <source>
        <dbReference type="Proteomes" id="UP000549343"/>
    </source>
</evidence>
<reference evidence="1" key="1">
    <citation type="journal article" date="2014" name="Int. J. Syst. Evol. Microbiol.">
        <title>Complete genome of a new Firmicutes species belonging to the dominant human colonic microbiota ('Ruminococcus bicirculans') reveals two chromosomes and a selective capacity to utilize plant glucans.</title>
        <authorList>
            <consortium name="NISC Comparative Sequencing Program"/>
            <person name="Wegmann U."/>
            <person name="Louis P."/>
            <person name="Goesmann A."/>
            <person name="Henrissat B."/>
            <person name="Duncan S.H."/>
            <person name="Flint H.J."/>
        </authorList>
    </citation>
    <scope>NUCLEOTIDE SEQUENCE</scope>
    <source>
        <strain evidence="1">JCM 10667</strain>
    </source>
</reference>
<dbReference type="EMBL" id="BAAAHD010000001">
    <property type="protein sequence ID" value="GAA0543703.1"/>
    <property type="molecule type" value="Genomic_DNA"/>
</dbReference>
<dbReference type="Gene3D" id="3.10.180.10">
    <property type="entry name" value="2,3-Dihydroxybiphenyl 1,2-Dioxygenase, domain 1"/>
    <property type="match status" value="1"/>
</dbReference>
<name>A0A7W7I791_9ACTN</name>
<dbReference type="EMBL" id="JACHMV010000001">
    <property type="protein sequence ID" value="MBB4771820.1"/>
    <property type="molecule type" value="Genomic_DNA"/>
</dbReference>